<dbReference type="SUPFAM" id="SSF52172">
    <property type="entry name" value="CheY-like"/>
    <property type="match status" value="1"/>
</dbReference>
<evidence type="ECO:0000256" key="1">
    <source>
        <dbReference type="SAM" id="Coils"/>
    </source>
</evidence>
<organism evidence="2 3">
    <name type="scientific">Ruminococcus gauvreauii</name>
    <dbReference type="NCBI Taxonomy" id="438033"/>
    <lineage>
        <taxon>Bacteria</taxon>
        <taxon>Bacillati</taxon>
        <taxon>Bacillota</taxon>
        <taxon>Clostridia</taxon>
        <taxon>Eubacteriales</taxon>
        <taxon>Oscillospiraceae</taxon>
        <taxon>Ruminococcus</taxon>
    </lineage>
</organism>
<reference evidence="2" key="1">
    <citation type="journal article" date="2022" name="Cell">
        <title>Design, construction, and in vivo augmentation of a complex gut microbiome.</title>
        <authorList>
            <person name="Cheng A.G."/>
            <person name="Ho P.Y."/>
            <person name="Aranda-Diaz A."/>
            <person name="Jain S."/>
            <person name="Yu F.B."/>
            <person name="Meng X."/>
            <person name="Wang M."/>
            <person name="Iakiviak M."/>
            <person name="Nagashima K."/>
            <person name="Zhao A."/>
            <person name="Murugkar P."/>
            <person name="Patil A."/>
            <person name="Atabakhsh K."/>
            <person name="Weakley A."/>
            <person name="Yan J."/>
            <person name="Brumbaugh A.R."/>
            <person name="Higginbottom S."/>
            <person name="Dimas A."/>
            <person name="Shiver A.L."/>
            <person name="Deutschbauer A."/>
            <person name="Neff N."/>
            <person name="Sonnenburg J.L."/>
            <person name="Huang K.C."/>
            <person name="Fischbach M.A."/>
        </authorList>
    </citation>
    <scope>NUCLEOTIDE SEQUENCE</scope>
    <source>
        <strain evidence="2">DSM 19829</strain>
    </source>
</reference>
<feature type="coiled-coil region" evidence="1">
    <location>
        <begin position="133"/>
        <end position="160"/>
    </location>
</feature>
<sequence>MYRIGIVDDTEELLDDYIKRLRRNNITLIVAPEGNMEDIKDWIVREHIKCLLIDYQLSVKYDFNGTELASYLNDALQGFPYLILTSYAEDSIEEKLVVQNCIMDRSVMDSNEEAFHDFCNQLKQITEVFDNTMDKYRKKYEAFLKQKQEKKINVEDEEELMDIYRILKSYNEVDDIPTEMLTSSLSGQIDAVLKKLDLLLNTGEE</sequence>
<keyword evidence="3" id="KW-1185">Reference proteome</keyword>
<evidence type="ECO:0000313" key="2">
    <source>
        <dbReference type="EMBL" id="UWP60607.1"/>
    </source>
</evidence>
<gene>
    <name evidence="2" type="ORF">NQ502_06140</name>
</gene>
<dbReference type="Proteomes" id="UP001060164">
    <property type="component" value="Chromosome"/>
</dbReference>
<keyword evidence="1" id="KW-0175">Coiled coil</keyword>
<proteinExistence type="predicted"/>
<accession>A0ABY5VJX2</accession>
<dbReference type="RefSeq" id="WP_028530470.1">
    <property type="nucleotide sequence ID" value="NZ_CABLBR010000002.1"/>
</dbReference>
<name>A0ABY5VJX2_9FIRM</name>
<evidence type="ECO:0000313" key="3">
    <source>
        <dbReference type="Proteomes" id="UP001060164"/>
    </source>
</evidence>
<protein>
    <submittedName>
        <fullName evidence="2">Response regulator</fullName>
    </submittedName>
</protein>
<dbReference type="InterPro" id="IPR011006">
    <property type="entry name" value="CheY-like_superfamily"/>
</dbReference>
<dbReference type="EMBL" id="CP102290">
    <property type="protein sequence ID" value="UWP60607.1"/>
    <property type="molecule type" value="Genomic_DNA"/>
</dbReference>
<dbReference type="Gene3D" id="3.40.50.2300">
    <property type="match status" value="1"/>
</dbReference>